<dbReference type="GO" id="GO:0005737">
    <property type="term" value="C:cytoplasm"/>
    <property type="evidence" value="ECO:0007669"/>
    <property type="project" value="InterPro"/>
</dbReference>
<evidence type="ECO:0000313" key="11">
    <source>
        <dbReference type="EMBL" id="OGH88085.1"/>
    </source>
</evidence>
<evidence type="ECO:0000256" key="1">
    <source>
        <dbReference type="ARBA" id="ARBA00000915"/>
    </source>
</evidence>
<dbReference type="GO" id="GO:0000105">
    <property type="term" value="P:L-histidine biosynthetic process"/>
    <property type="evidence" value="ECO:0007669"/>
    <property type="project" value="UniProtKB-UniRule"/>
</dbReference>
<dbReference type="AlphaFoldDB" id="A0A1F6NVX6"/>
<evidence type="ECO:0000256" key="4">
    <source>
        <dbReference type="ARBA" id="ARBA00022605"/>
    </source>
</evidence>
<dbReference type="PANTHER" id="PTHR21403:SF8">
    <property type="entry name" value="ATP PHOSPHORIBOSYLTRANSFERASE"/>
    <property type="match status" value="1"/>
</dbReference>
<evidence type="ECO:0000256" key="9">
    <source>
        <dbReference type="NCBIfam" id="TIGR00070"/>
    </source>
</evidence>
<accession>A0A1F6NVX6</accession>
<dbReference type="Pfam" id="PF01634">
    <property type="entry name" value="HisG"/>
    <property type="match status" value="1"/>
</dbReference>
<comment type="caution">
    <text evidence="11">The sequence shown here is derived from an EMBL/GenBank/DDBJ whole genome shotgun (WGS) entry which is preliminary data.</text>
</comment>
<organism evidence="11 12">
    <name type="scientific">Candidatus Magasanikbacteria bacterium RIFOXYC2_FULL_42_28</name>
    <dbReference type="NCBI Taxonomy" id="1798704"/>
    <lineage>
        <taxon>Bacteria</taxon>
        <taxon>Candidatus Magasanikiibacteriota</taxon>
    </lineage>
</organism>
<dbReference type="PROSITE" id="PS01316">
    <property type="entry name" value="ATP_P_PHORIBOSYLTR"/>
    <property type="match status" value="1"/>
</dbReference>
<dbReference type="Gene3D" id="3.40.190.10">
    <property type="entry name" value="Periplasmic binding protein-like II"/>
    <property type="match status" value="2"/>
</dbReference>
<evidence type="ECO:0000256" key="2">
    <source>
        <dbReference type="ARBA" id="ARBA00004667"/>
    </source>
</evidence>
<evidence type="ECO:0000256" key="5">
    <source>
        <dbReference type="ARBA" id="ARBA00022676"/>
    </source>
</evidence>
<evidence type="ECO:0000259" key="10">
    <source>
        <dbReference type="Pfam" id="PF01634"/>
    </source>
</evidence>
<dbReference type="InterPro" id="IPR018198">
    <property type="entry name" value="ATP_PRibTrfase_CS"/>
</dbReference>
<keyword evidence="5 11" id="KW-0328">Glycosyltransferase</keyword>
<evidence type="ECO:0000256" key="6">
    <source>
        <dbReference type="ARBA" id="ARBA00022679"/>
    </source>
</evidence>
<sequence length="214" mass="23781">MLINENRIKIAVQKRGRLRVPSFDYLNSIGLYFGIGESNDLIVSCQNAPVDVLLVRNRDIPEYVRTGAADFGIVGLNTLYERDECYPVTNQFEFGRCSLVIAASINSGINSVTKLQNKRIATSYPNSLRRYLNENGIIANVIEINGSVEIAPLLNIADAVCDITQTGDTLRKYGLKPLATILRSQAVMIEGANRNNVDSFKEKYIYASNKVKTI</sequence>
<keyword evidence="7" id="KW-0368">Histidine biosynthesis</keyword>
<evidence type="ECO:0000256" key="3">
    <source>
        <dbReference type="ARBA" id="ARBA00011946"/>
    </source>
</evidence>
<evidence type="ECO:0000313" key="12">
    <source>
        <dbReference type="Proteomes" id="UP000177907"/>
    </source>
</evidence>
<reference evidence="11 12" key="1">
    <citation type="journal article" date="2016" name="Nat. Commun.">
        <title>Thousands of microbial genomes shed light on interconnected biogeochemical processes in an aquifer system.</title>
        <authorList>
            <person name="Anantharaman K."/>
            <person name="Brown C.T."/>
            <person name="Hug L.A."/>
            <person name="Sharon I."/>
            <person name="Castelle C.J."/>
            <person name="Probst A.J."/>
            <person name="Thomas B.C."/>
            <person name="Singh A."/>
            <person name="Wilkins M.J."/>
            <person name="Karaoz U."/>
            <person name="Brodie E.L."/>
            <person name="Williams K.H."/>
            <person name="Hubbard S.S."/>
            <person name="Banfield J.F."/>
        </authorList>
    </citation>
    <scope>NUCLEOTIDE SEQUENCE [LARGE SCALE GENOMIC DNA]</scope>
</reference>
<gene>
    <name evidence="11" type="ORF">A3J93_05525</name>
</gene>
<name>A0A1F6NVX6_9BACT</name>
<dbReference type="GO" id="GO:0003879">
    <property type="term" value="F:ATP phosphoribosyltransferase activity"/>
    <property type="evidence" value="ECO:0007669"/>
    <property type="project" value="UniProtKB-UniRule"/>
</dbReference>
<keyword evidence="4" id="KW-0028">Amino-acid biosynthesis</keyword>
<dbReference type="NCBIfam" id="TIGR00070">
    <property type="entry name" value="hisG"/>
    <property type="match status" value="1"/>
</dbReference>
<keyword evidence="6 11" id="KW-0808">Transferase</keyword>
<dbReference type="Proteomes" id="UP000177907">
    <property type="component" value="Unassembled WGS sequence"/>
</dbReference>
<dbReference type="STRING" id="1798704.A3J93_05525"/>
<dbReference type="EMBL" id="MFQZ01000007">
    <property type="protein sequence ID" value="OGH88085.1"/>
    <property type="molecule type" value="Genomic_DNA"/>
</dbReference>
<comment type="function">
    <text evidence="8">Catalyzes the condensation of ATP and 5-phosphoribose 1-diphosphate to form N'-(5'-phosphoribosyl)-ATP (PR-ATP). Has a crucial role in the pathway because the rate of histidine biosynthesis seems to be controlled primarily by regulation of HisG enzymatic activity.</text>
</comment>
<comment type="catalytic activity">
    <reaction evidence="1">
        <text>1-(5-phospho-beta-D-ribosyl)-ATP + diphosphate = 5-phospho-alpha-D-ribose 1-diphosphate + ATP</text>
        <dbReference type="Rhea" id="RHEA:18473"/>
        <dbReference type="ChEBI" id="CHEBI:30616"/>
        <dbReference type="ChEBI" id="CHEBI:33019"/>
        <dbReference type="ChEBI" id="CHEBI:58017"/>
        <dbReference type="ChEBI" id="CHEBI:73183"/>
        <dbReference type="EC" id="2.4.2.17"/>
    </reaction>
</comment>
<protein>
    <recommendedName>
        <fullName evidence="3 9">ATP phosphoribosyltransferase</fullName>
        <ecNumber evidence="3 9">2.4.2.17</ecNumber>
    </recommendedName>
</protein>
<dbReference type="EC" id="2.4.2.17" evidence="3 9"/>
<dbReference type="UniPathway" id="UPA00031">
    <property type="reaction ID" value="UER00006"/>
</dbReference>
<dbReference type="PANTHER" id="PTHR21403">
    <property type="entry name" value="ATP PHOSPHORIBOSYLTRANSFERASE ATP-PRTASE"/>
    <property type="match status" value="1"/>
</dbReference>
<comment type="pathway">
    <text evidence="2">Amino-acid biosynthesis; L-histidine biosynthesis; L-histidine from 5-phospho-alpha-D-ribose 1-diphosphate: step 1/9.</text>
</comment>
<feature type="domain" description="ATP phosphoribosyltransferase catalytic" evidence="10">
    <location>
        <begin position="56"/>
        <end position="196"/>
    </location>
</feature>
<dbReference type="SUPFAM" id="SSF53850">
    <property type="entry name" value="Periplasmic binding protein-like II"/>
    <property type="match status" value="1"/>
</dbReference>
<proteinExistence type="predicted"/>
<evidence type="ECO:0000256" key="8">
    <source>
        <dbReference type="ARBA" id="ARBA00024861"/>
    </source>
</evidence>
<dbReference type="InterPro" id="IPR013820">
    <property type="entry name" value="ATP_PRibTrfase_cat"/>
</dbReference>
<dbReference type="InterPro" id="IPR001348">
    <property type="entry name" value="ATP_PRibTrfase_HisG"/>
</dbReference>
<evidence type="ECO:0000256" key="7">
    <source>
        <dbReference type="ARBA" id="ARBA00023102"/>
    </source>
</evidence>